<sequence>MRWLKGLILAIILLAVLLVGILFAVNNSEALPLNLIWLELPPASLSVWLLASLAVGVLLGMLAMSGVYLRLRALLTRAQRHNQQQRKELDKLRVQELKETRELKELA</sequence>
<evidence type="ECO:0000256" key="2">
    <source>
        <dbReference type="ARBA" id="ARBA00022692"/>
    </source>
</evidence>
<dbReference type="RefSeq" id="WP_132041220.1">
    <property type="nucleotide sequence ID" value="NZ_JARWMY010000007.1"/>
</dbReference>
<proteinExistence type="predicted"/>
<dbReference type="Pfam" id="PF06305">
    <property type="entry name" value="LapA_dom"/>
    <property type="match status" value="1"/>
</dbReference>
<evidence type="ECO:0000256" key="4">
    <source>
        <dbReference type="ARBA" id="ARBA00023136"/>
    </source>
</evidence>
<evidence type="ECO:0000256" key="1">
    <source>
        <dbReference type="ARBA" id="ARBA00022475"/>
    </source>
</evidence>
<evidence type="ECO:0000256" key="5">
    <source>
        <dbReference type="SAM" id="Coils"/>
    </source>
</evidence>
<keyword evidence="5" id="KW-0175">Coiled coil</keyword>
<reference evidence="8 9" key="1">
    <citation type="submission" date="2019-12" db="EMBL/GenBank/DDBJ databases">
        <title>Draft genome sequencing of Halomonas icarensis D1-1.</title>
        <authorList>
            <person name="Pandiyan K."/>
            <person name="Kushwaha P."/>
            <person name="Gowdham M."/>
            <person name="Chakdar H."/>
            <person name="Singh A."/>
            <person name="Kumar M."/>
            <person name="Saxena A.K."/>
        </authorList>
    </citation>
    <scope>NUCLEOTIDE SEQUENCE [LARGE SCALE GENOMIC DNA]</scope>
    <source>
        <strain evidence="8 9">D1-1</strain>
    </source>
</reference>
<keyword evidence="9" id="KW-1185">Reference proteome</keyword>
<comment type="caution">
    <text evidence="8">The sequence shown here is derived from an EMBL/GenBank/DDBJ whole genome shotgun (WGS) entry which is preliminary data.</text>
</comment>
<feature type="domain" description="Lipopolysaccharide assembly protein A" evidence="7">
    <location>
        <begin position="26"/>
        <end position="90"/>
    </location>
</feature>
<feature type="transmembrane region" description="Helical" evidence="6">
    <location>
        <begin position="46"/>
        <end position="71"/>
    </location>
</feature>
<dbReference type="AlphaFoldDB" id="A0A7X5AL68"/>
<dbReference type="GO" id="GO:0005886">
    <property type="term" value="C:plasma membrane"/>
    <property type="evidence" value="ECO:0007669"/>
    <property type="project" value="InterPro"/>
</dbReference>
<organism evidence="8 9">
    <name type="scientific">Halomonas icarae</name>
    <dbReference type="NCBI Taxonomy" id="2691040"/>
    <lineage>
        <taxon>Bacteria</taxon>
        <taxon>Pseudomonadati</taxon>
        <taxon>Pseudomonadota</taxon>
        <taxon>Gammaproteobacteria</taxon>
        <taxon>Oceanospirillales</taxon>
        <taxon>Halomonadaceae</taxon>
        <taxon>Halomonas</taxon>
    </lineage>
</organism>
<keyword evidence="3 6" id="KW-1133">Transmembrane helix</keyword>
<keyword evidence="4 6" id="KW-0472">Membrane</keyword>
<accession>A0A7X5AL68</accession>
<keyword evidence="2 6" id="KW-0812">Transmembrane</keyword>
<feature type="coiled-coil region" evidence="5">
    <location>
        <begin position="75"/>
        <end position="102"/>
    </location>
</feature>
<name>A0A7X5AL68_9GAMM</name>
<dbReference type="Proteomes" id="UP000448235">
    <property type="component" value="Unassembled WGS sequence"/>
</dbReference>
<evidence type="ECO:0000313" key="8">
    <source>
        <dbReference type="EMBL" id="NAW12000.1"/>
    </source>
</evidence>
<dbReference type="EMBL" id="WUTS01000001">
    <property type="protein sequence ID" value="NAW12000.1"/>
    <property type="molecule type" value="Genomic_DNA"/>
</dbReference>
<evidence type="ECO:0000256" key="3">
    <source>
        <dbReference type="ARBA" id="ARBA00022989"/>
    </source>
</evidence>
<evidence type="ECO:0000256" key="6">
    <source>
        <dbReference type="SAM" id="Phobius"/>
    </source>
</evidence>
<evidence type="ECO:0000259" key="7">
    <source>
        <dbReference type="Pfam" id="PF06305"/>
    </source>
</evidence>
<dbReference type="InterPro" id="IPR010445">
    <property type="entry name" value="LapA_dom"/>
</dbReference>
<evidence type="ECO:0000313" key="9">
    <source>
        <dbReference type="Proteomes" id="UP000448235"/>
    </source>
</evidence>
<keyword evidence="1" id="KW-1003">Cell membrane</keyword>
<protein>
    <submittedName>
        <fullName evidence="8">DUF1049 domain-containing protein</fullName>
    </submittedName>
</protein>
<gene>
    <name evidence="8" type="ORF">GRB80_03985</name>
</gene>